<evidence type="ECO:0000256" key="1">
    <source>
        <dbReference type="ARBA" id="ARBA00022908"/>
    </source>
</evidence>
<dbReference type="Pfam" id="PF02899">
    <property type="entry name" value="Phage_int_SAM_1"/>
    <property type="match status" value="1"/>
</dbReference>
<dbReference type="InterPro" id="IPR044068">
    <property type="entry name" value="CB"/>
</dbReference>
<dbReference type="GO" id="GO:0015074">
    <property type="term" value="P:DNA integration"/>
    <property type="evidence" value="ECO:0007669"/>
    <property type="project" value="UniProtKB-KW"/>
</dbReference>
<feature type="domain" description="Core-binding (CB)" evidence="5">
    <location>
        <begin position="1"/>
        <end position="76"/>
    </location>
</feature>
<dbReference type="EMBL" id="MT144374">
    <property type="protein sequence ID" value="QJA52860.1"/>
    <property type="molecule type" value="Genomic_DNA"/>
</dbReference>
<dbReference type="GO" id="GO:0006310">
    <property type="term" value="P:DNA recombination"/>
    <property type="evidence" value="ECO:0007669"/>
    <property type="project" value="UniProtKB-KW"/>
</dbReference>
<dbReference type="InterPro" id="IPR011010">
    <property type="entry name" value="DNA_brk_join_enz"/>
</dbReference>
<dbReference type="InterPro" id="IPR050090">
    <property type="entry name" value="Tyrosine_recombinase_XerCD"/>
</dbReference>
<dbReference type="PANTHER" id="PTHR30349:SF41">
    <property type="entry name" value="INTEGRASE_RECOMBINASE PROTEIN MJ0367-RELATED"/>
    <property type="match status" value="1"/>
</dbReference>
<dbReference type="Gene3D" id="1.10.443.10">
    <property type="entry name" value="Intergrase catalytic core"/>
    <property type="match status" value="1"/>
</dbReference>
<dbReference type="InterPro" id="IPR004107">
    <property type="entry name" value="Integrase_SAM-like_N"/>
</dbReference>
<evidence type="ECO:0000256" key="3">
    <source>
        <dbReference type="ARBA" id="ARBA00023172"/>
    </source>
</evidence>
<keyword evidence="1" id="KW-0229">DNA integration</keyword>
<sequence>MFDDFTRSLERANLAPNTISAYVSDLVKMSGLVPDLKGASTDALESALDGLVTDGVAAASRNRMVAALRKFYGFLVAHGVRADNPAAVLGYAATHTALPVSLNGSDIARLLEAAATGTPFYCKRDVAIISLLAGSGLRRNELATLEVSDIDLDTGAILVRQGKGRKQRRVPVWGAQLVAVRDHIEALPEGSPLWPGQRGRMTTSGIFRVVKRLVKKAGLDGKVSPHTLRHAYATAAHAAGMDTISLKNALGHSSIGTTVGYVHPSVETLKVEGLYR</sequence>
<evidence type="ECO:0000313" key="6">
    <source>
        <dbReference type="EMBL" id="QJA52860.1"/>
    </source>
</evidence>
<dbReference type="Pfam" id="PF00589">
    <property type="entry name" value="Phage_integrase"/>
    <property type="match status" value="1"/>
</dbReference>
<reference evidence="6" key="1">
    <citation type="submission" date="2020-03" db="EMBL/GenBank/DDBJ databases">
        <title>The deep terrestrial virosphere.</title>
        <authorList>
            <person name="Holmfeldt K."/>
            <person name="Nilsson E."/>
            <person name="Simone D."/>
            <person name="Lopez-Fernandez M."/>
            <person name="Wu X."/>
            <person name="de Brujin I."/>
            <person name="Lundin D."/>
            <person name="Andersson A."/>
            <person name="Bertilsson S."/>
            <person name="Dopson M."/>
        </authorList>
    </citation>
    <scope>NUCLEOTIDE SEQUENCE</scope>
    <source>
        <strain evidence="6">TM448A03054</strain>
    </source>
</reference>
<dbReference type="InterPro" id="IPR002104">
    <property type="entry name" value="Integrase_catalytic"/>
</dbReference>
<proteinExistence type="predicted"/>
<dbReference type="AlphaFoldDB" id="A0A6H2A075"/>
<dbReference type="InterPro" id="IPR013762">
    <property type="entry name" value="Integrase-like_cat_sf"/>
</dbReference>
<evidence type="ECO:0000259" key="5">
    <source>
        <dbReference type="PROSITE" id="PS51900"/>
    </source>
</evidence>
<feature type="domain" description="Tyr recombinase" evidence="4">
    <location>
        <begin position="97"/>
        <end position="274"/>
    </location>
</feature>
<dbReference type="PROSITE" id="PS51900">
    <property type="entry name" value="CB"/>
    <property type="match status" value="1"/>
</dbReference>
<dbReference type="InterPro" id="IPR010998">
    <property type="entry name" value="Integrase_recombinase_N"/>
</dbReference>
<gene>
    <name evidence="6" type="ORF">TM448A03054_0005</name>
</gene>
<evidence type="ECO:0000259" key="4">
    <source>
        <dbReference type="PROSITE" id="PS51898"/>
    </source>
</evidence>
<organism evidence="6">
    <name type="scientific">viral metagenome</name>
    <dbReference type="NCBI Taxonomy" id="1070528"/>
    <lineage>
        <taxon>unclassified sequences</taxon>
        <taxon>metagenomes</taxon>
        <taxon>organismal metagenomes</taxon>
    </lineage>
</organism>
<evidence type="ECO:0000256" key="2">
    <source>
        <dbReference type="ARBA" id="ARBA00023125"/>
    </source>
</evidence>
<dbReference type="SUPFAM" id="SSF56349">
    <property type="entry name" value="DNA breaking-rejoining enzymes"/>
    <property type="match status" value="1"/>
</dbReference>
<keyword evidence="3" id="KW-0233">DNA recombination</keyword>
<accession>A0A6H2A075</accession>
<name>A0A6H2A075_9ZZZZ</name>
<dbReference type="PROSITE" id="PS51898">
    <property type="entry name" value="TYR_RECOMBINASE"/>
    <property type="match status" value="1"/>
</dbReference>
<dbReference type="PANTHER" id="PTHR30349">
    <property type="entry name" value="PHAGE INTEGRASE-RELATED"/>
    <property type="match status" value="1"/>
</dbReference>
<protein>
    <submittedName>
        <fullName evidence="6">Putative site-specific tyrosine recombinase</fullName>
    </submittedName>
</protein>
<keyword evidence="2" id="KW-0238">DNA-binding</keyword>
<dbReference type="Gene3D" id="1.10.150.130">
    <property type="match status" value="1"/>
</dbReference>
<dbReference type="GO" id="GO:0003677">
    <property type="term" value="F:DNA binding"/>
    <property type="evidence" value="ECO:0007669"/>
    <property type="project" value="UniProtKB-KW"/>
</dbReference>